<dbReference type="EMBL" id="FP103042">
    <property type="protein sequence ID" value="CAX23194.1"/>
    <property type="molecule type" value="Genomic_DNA"/>
</dbReference>
<accession>C7CGU4</accession>
<evidence type="ECO:0000313" key="3">
    <source>
        <dbReference type="Proteomes" id="UP000008070"/>
    </source>
</evidence>
<name>C7CGU4_METED</name>
<organism evidence="2 3">
    <name type="scientific">Methylorubrum extorquens (strain DSM 6343 / CIP 106787 / DM4)</name>
    <name type="common">Methylobacterium extorquens</name>
    <dbReference type="NCBI Taxonomy" id="661410"/>
    <lineage>
        <taxon>Bacteria</taxon>
        <taxon>Pseudomonadati</taxon>
        <taxon>Pseudomonadota</taxon>
        <taxon>Alphaproteobacteria</taxon>
        <taxon>Hyphomicrobiales</taxon>
        <taxon>Methylobacteriaceae</taxon>
        <taxon>Methylorubrum</taxon>
    </lineage>
</organism>
<gene>
    <name evidence="2" type="ORF">METD_I1598</name>
</gene>
<feature type="region of interest" description="Disordered" evidence="1">
    <location>
        <begin position="1"/>
        <end position="20"/>
    </location>
</feature>
<dbReference type="HOGENOM" id="CLU_2650270_0_0_5"/>
<dbReference type="Proteomes" id="UP000008070">
    <property type="component" value="Chromosome"/>
</dbReference>
<reference evidence="3" key="1">
    <citation type="journal article" date="2009" name="PLoS ONE">
        <title>Methylobacterium genome sequences: a reference blueprint to investigate microbial metabolism of C1 compounds from natural and industrial sources.</title>
        <authorList>
            <person name="Vuilleumier S."/>
            <person name="Chistoserdova L."/>
            <person name="Lee M.-C."/>
            <person name="Bringel F."/>
            <person name="Lajus A."/>
            <person name="Zhou Y."/>
            <person name="Gourion B."/>
            <person name="Barbe V."/>
            <person name="Chang J."/>
            <person name="Cruveiller S."/>
            <person name="Dossat C."/>
            <person name="Gillett W."/>
            <person name="Gruffaz C."/>
            <person name="Haugen E."/>
            <person name="Hourcade E."/>
            <person name="Levy R."/>
            <person name="Mangenot S."/>
            <person name="Muller E."/>
            <person name="Nadalig T."/>
            <person name="Pagni M."/>
            <person name="Penny C."/>
            <person name="Peyraud R."/>
            <person name="Robinson D.G."/>
            <person name="Roche D."/>
            <person name="Rouy Z."/>
            <person name="Saenampechek C."/>
            <person name="Salvignol G."/>
            <person name="Vallenet D."/>
            <person name="Wu Z."/>
            <person name="Marx C.J."/>
            <person name="Vorholt J.A."/>
            <person name="Olson M.V."/>
            <person name="Kaul R."/>
            <person name="Weissenbach J."/>
            <person name="Medigue C."/>
            <person name="Lidstrom M.E."/>
        </authorList>
    </citation>
    <scope>NUCLEOTIDE SEQUENCE [LARGE SCALE GENOMIC DNA]</scope>
    <source>
        <strain evidence="3">DSM 6343 / CIP 106787 / DM4</strain>
    </source>
</reference>
<evidence type="ECO:0000256" key="1">
    <source>
        <dbReference type="SAM" id="MobiDB-lite"/>
    </source>
</evidence>
<evidence type="ECO:0000313" key="2">
    <source>
        <dbReference type="EMBL" id="CAX23194.1"/>
    </source>
</evidence>
<sequence length="76" mass="8252">MKAPYPGLSGGSPTHDPDSHHVTIQRAAAVSAMYSLMQGSTSTVLHCGRLAMCRLDHQVEFAPGIRYSPYSLSFRC</sequence>
<proteinExistence type="predicted"/>
<protein>
    <submittedName>
        <fullName evidence="2">Uncharacterized protein</fullName>
    </submittedName>
</protein>
<dbReference type="KEGG" id="mdi:METDI1598"/>
<dbReference type="AlphaFoldDB" id="C7CGU4"/>